<dbReference type="InterPro" id="IPR036259">
    <property type="entry name" value="MFS_trans_sf"/>
</dbReference>
<evidence type="ECO:0000313" key="8">
    <source>
        <dbReference type="EMBL" id="RMZ67692.1"/>
    </source>
</evidence>
<dbReference type="Pfam" id="PF07690">
    <property type="entry name" value="MFS_1"/>
    <property type="match status" value="1"/>
</dbReference>
<gene>
    <name evidence="8" type="ORF">GMOD_00001653</name>
</gene>
<feature type="transmembrane region" description="Helical" evidence="7">
    <location>
        <begin position="148"/>
        <end position="169"/>
    </location>
</feature>
<evidence type="ECO:0000256" key="7">
    <source>
        <dbReference type="SAM" id="Phobius"/>
    </source>
</evidence>
<feature type="transmembrane region" description="Helical" evidence="7">
    <location>
        <begin position="117"/>
        <end position="136"/>
    </location>
</feature>
<keyword evidence="5 7" id="KW-0472">Membrane</keyword>
<feature type="transmembrane region" description="Helical" evidence="7">
    <location>
        <begin position="89"/>
        <end position="105"/>
    </location>
</feature>
<dbReference type="FunFam" id="1.20.1250.20:FF:000018">
    <property type="entry name" value="MFS transporter permease"/>
    <property type="match status" value="1"/>
</dbReference>
<evidence type="ECO:0000256" key="3">
    <source>
        <dbReference type="ARBA" id="ARBA00022692"/>
    </source>
</evidence>
<feature type="compositionally biased region" description="Basic and acidic residues" evidence="6">
    <location>
        <begin position="9"/>
        <end position="19"/>
    </location>
</feature>
<keyword evidence="2" id="KW-0813">Transport</keyword>
<feature type="transmembrane region" description="Helical" evidence="7">
    <location>
        <begin position="211"/>
        <end position="233"/>
    </location>
</feature>
<dbReference type="Proteomes" id="UP000265663">
    <property type="component" value="Unassembled WGS sequence"/>
</dbReference>
<keyword evidence="9" id="KW-1185">Reference proteome</keyword>
<feature type="transmembrane region" description="Helical" evidence="7">
    <location>
        <begin position="348"/>
        <end position="369"/>
    </location>
</feature>
<feature type="region of interest" description="Disordered" evidence="6">
    <location>
        <begin position="1"/>
        <end position="28"/>
    </location>
</feature>
<keyword evidence="4 7" id="KW-1133">Transmembrane helix</keyword>
<dbReference type="SUPFAM" id="SSF103473">
    <property type="entry name" value="MFS general substrate transporter"/>
    <property type="match status" value="1"/>
</dbReference>
<organism evidence="8 9">
    <name type="scientific">Pyrenophora seminiperda CCB06</name>
    <dbReference type="NCBI Taxonomy" id="1302712"/>
    <lineage>
        <taxon>Eukaryota</taxon>
        <taxon>Fungi</taxon>
        <taxon>Dikarya</taxon>
        <taxon>Ascomycota</taxon>
        <taxon>Pezizomycotina</taxon>
        <taxon>Dothideomycetes</taxon>
        <taxon>Pleosporomycetidae</taxon>
        <taxon>Pleosporales</taxon>
        <taxon>Pleosporineae</taxon>
        <taxon>Pleosporaceae</taxon>
        <taxon>Pyrenophora</taxon>
    </lineage>
</organism>
<dbReference type="PANTHER" id="PTHR43791">
    <property type="entry name" value="PERMEASE-RELATED"/>
    <property type="match status" value="1"/>
</dbReference>
<dbReference type="GO" id="GO:0016020">
    <property type="term" value="C:membrane"/>
    <property type="evidence" value="ECO:0007669"/>
    <property type="project" value="UniProtKB-SubCell"/>
</dbReference>
<evidence type="ECO:0000256" key="6">
    <source>
        <dbReference type="SAM" id="MobiDB-lite"/>
    </source>
</evidence>
<reference evidence="8 9" key="1">
    <citation type="journal article" date="2014" name="PLoS ONE">
        <title>De novo Genome Assembly of the Fungal Plant Pathogen Pyrenophora semeniperda.</title>
        <authorList>
            <person name="Soliai M.M."/>
            <person name="Meyer S.E."/>
            <person name="Udall J.A."/>
            <person name="Elzinga D.E."/>
            <person name="Hermansen R.A."/>
            <person name="Bodily P.M."/>
            <person name="Hart A.A."/>
            <person name="Coleman C.E."/>
        </authorList>
    </citation>
    <scope>NUCLEOTIDE SEQUENCE [LARGE SCALE GENOMIC DNA]</scope>
    <source>
        <strain evidence="8 9">CCB06</strain>
        <tissue evidence="8">Mycelium</tissue>
    </source>
</reference>
<feature type="transmembrane region" description="Helical" evidence="7">
    <location>
        <begin position="51"/>
        <end position="69"/>
    </location>
</feature>
<evidence type="ECO:0000313" key="9">
    <source>
        <dbReference type="Proteomes" id="UP000265663"/>
    </source>
</evidence>
<dbReference type="EMBL" id="KE747810">
    <property type="protein sequence ID" value="RMZ67692.1"/>
    <property type="molecule type" value="Genomic_DNA"/>
</dbReference>
<evidence type="ECO:0000256" key="2">
    <source>
        <dbReference type="ARBA" id="ARBA00022448"/>
    </source>
</evidence>
<evidence type="ECO:0000256" key="5">
    <source>
        <dbReference type="ARBA" id="ARBA00023136"/>
    </source>
</evidence>
<comment type="subcellular location">
    <subcellularLocation>
        <location evidence="1">Membrane</location>
        <topology evidence="1">Multi-pass membrane protein</topology>
    </subcellularLocation>
</comment>
<dbReference type="FunFam" id="1.20.1250.20:FF:000013">
    <property type="entry name" value="MFS general substrate transporter"/>
    <property type="match status" value="1"/>
</dbReference>
<proteinExistence type="predicted"/>
<sequence>MNFTMGSPDEYKGSHEEKQAYSPPATYGSGTDYEFDQVEEKRLIRKIDWRLLPILGALYSIALIDRTNVSNARVAGMDKDLQLHIGERYTIALVMFFPPYFLLELPSNIVLRKVGSANWLSFIALSWGAVMIGQGFVKSWISLTICRVLLGCFEAGFFPGCVYLITCWYKRYEVQKRLGGFYLFSVGIGGLASILAYGLMQMEGTAGIRGWSWIFIIEGILTCAVAIMAWFVILDFPDKAEKKGFLTATEAKVVLNRIEEDRGDSIADPLTWAKCVEHLKDVKLWAYATLFMGTAMPAYAFAYFLPVILLGMGYSPGAANALSAPPSLAAMFVAFFFAWLGDKYRLRAPVIATQCLITITGLIIVAYSTNNGARYFGTFLGVAGCQGNVPAVLAYQSNNIRGQSKRSVGSALQIGFGAIGGILASTTFKQKEAPHYRTGLWITTALQFWMIFVLCCTSTYFWKKNKVIERQAANGEPLDEREGQAGFKYTL</sequence>
<dbReference type="AlphaFoldDB" id="A0A3M7LZS6"/>
<feature type="transmembrane region" description="Helical" evidence="7">
    <location>
        <begin position="284"/>
        <end position="309"/>
    </location>
</feature>
<feature type="transmembrane region" description="Helical" evidence="7">
    <location>
        <begin position="440"/>
        <end position="462"/>
    </location>
</feature>
<feature type="transmembrane region" description="Helical" evidence="7">
    <location>
        <begin position="181"/>
        <end position="199"/>
    </location>
</feature>
<protein>
    <submittedName>
        <fullName evidence="8">Tartrate transporter</fullName>
    </submittedName>
</protein>
<dbReference type="GO" id="GO:0022857">
    <property type="term" value="F:transmembrane transporter activity"/>
    <property type="evidence" value="ECO:0007669"/>
    <property type="project" value="InterPro"/>
</dbReference>
<feature type="transmembrane region" description="Helical" evidence="7">
    <location>
        <begin position="375"/>
        <end position="395"/>
    </location>
</feature>
<dbReference type="InterPro" id="IPR011701">
    <property type="entry name" value="MFS"/>
</dbReference>
<keyword evidence="3 7" id="KW-0812">Transmembrane</keyword>
<evidence type="ECO:0000256" key="4">
    <source>
        <dbReference type="ARBA" id="ARBA00022989"/>
    </source>
</evidence>
<feature type="transmembrane region" description="Helical" evidence="7">
    <location>
        <begin position="321"/>
        <end position="341"/>
    </location>
</feature>
<dbReference type="PANTHER" id="PTHR43791:SF3">
    <property type="entry name" value="MAJOR FACILITATOR SUPERFAMILY (MFS) PROFILE DOMAIN-CONTAINING PROTEIN"/>
    <property type="match status" value="1"/>
</dbReference>
<dbReference type="OrthoDB" id="3639251at2759"/>
<evidence type="ECO:0000256" key="1">
    <source>
        <dbReference type="ARBA" id="ARBA00004141"/>
    </source>
</evidence>
<feature type="transmembrane region" description="Helical" evidence="7">
    <location>
        <begin position="407"/>
        <end position="428"/>
    </location>
</feature>
<dbReference type="Gene3D" id="1.20.1250.20">
    <property type="entry name" value="MFS general substrate transporter like domains"/>
    <property type="match status" value="2"/>
</dbReference>
<accession>A0A3M7LZS6</accession>
<name>A0A3M7LZS6_9PLEO</name>